<dbReference type="PROSITE" id="PS00041">
    <property type="entry name" value="HTH_ARAC_FAMILY_1"/>
    <property type="match status" value="1"/>
</dbReference>
<name>A0ABS3N7I9_9BACI</name>
<feature type="domain" description="HTH araC/xylS-type" evidence="4">
    <location>
        <begin position="185"/>
        <end position="283"/>
    </location>
</feature>
<evidence type="ECO:0000313" key="5">
    <source>
        <dbReference type="EMBL" id="MBO1514138.1"/>
    </source>
</evidence>
<dbReference type="InterPro" id="IPR037923">
    <property type="entry name" value="HTH-like"/>
</dbReference>
<accession>A0ABS3N7I9</accession>
<dbReference type="PANTHER" id="PTHR43280:SF30">
    <property type="entry name" value="MMSAB OPERON REGULATORY PROTEIN"/>
    <property type="match status" value="1"/>
</dbReference>
<proteinExistence type="predicted"/>
<dbReference type="InterPro" id="IPR018062">
    <property type="entry name" value="HTH_AraC-typ_CS"/>
</dbReference>
<dbReference type="RefSeq" id="WP_207981064.1">
    <property type="nucleotide sequence ID" value="NZ_JAGDEL010000020.1"/>
</dbReference>
<dbReference type="Pfam" id="PF12833">
    <property type="entry name" value="HTH_18"/>
    <property type="match status" value="1"/>
</dbReference>
<keyword evidence="1" id="KW-0805">Transcription regulation</keyword>
<sequence>MDFIQFHIPPFPHYINCGTATCQPGEGHSSRKDNGVFDLIFVTTGTLYIEEDGQQYAVEPGKALLLNPVGHHFSYQPCTEHTHFYWLHFTALGKWKLVSKPEYFHSNSFERSVKRLNQFTVHIPKFHRLTFEDRTYSLLQRLILMMDQDGESVRWKEQSNFQDIFQLFKEMDETVIKSAAGIIAEKAAMYLRGNYQNHINYSTLGKALRYNPTYISRCMQKVFNCTPLEYLTDYRIEKAKLLLINTDKTVSRVAEEVGFNNISYFIKCFTNYEKITPKLFTEKYRSLTTHRWDLKEMD</sequence>
<evidence type="ECO:0000256" key="1">
    <source>
        <dbReference type="ARBA" id="ARBA00023015"/>
    </source>
</evidence>
<keyword evidence="3" id="KW-0804">Transcription</keyword>
<gene>
    <name evidence="5" type="ORF">I7822_21170</name>
</gene>
<dbReference type="SUPFAM" id="SSF46689">
    <property type="entry name" value="Homeodomain-like"/>
    <property type="match status" value="2"/>
</dbReference>
<dbReference type="InterPro" id="IPR018060">
    <property type="entry name" value="HTH_AraC"/>
</dbReference>
<dbReference type="Proteomes" id="UP000663981">
    <property type="component" value="Unassembled WGS sequence"/>
</dbReference>
<dbReference type="EMBL" id="JAGDEL010000020">
    <property type="protein sequence ID" value="MBO1514138.1"/>
    <property type="molecule type" value="Genomic_DNA"/>
</dbReference>
<evidence type="ECO:0000313" key="6">
    <source>
        <dbReference type="Proteomes" id="UP000663981"/>
    </source>
</evidence>
<dbReference type="Gene3D" id="1.10.10.60">
    <property type="entry name" value="Homeodomain-like"/>
    <property type="match status" value="2"/>
</dbReference>
<comment type="caution">
    <text evidence="5">The sequence shown here is derived from an EMBL/GenBank/DDBJ whole genome shotgun (WGS) entry which is preliminary data.</text>
</comment>
<keyword evidence="6" id="KW-1185">Reference proteome</keyword>
<evidence type="ECO:0000259" key="4">
    <source>
        <dbReference type="PROSITE" id="PS01124"/>
    </source>
</evidence>
<evidence type="ECO:0000256" key="3">
    <source>
        <dbReference type="ARBA" id="ARBA00023163"/>
    </source>
</evidence>
<dbReference type="Pfam" id="PF02311">
    <property type="entry name" value="AraC_binding"/>
    <property type="match status" value="1"/>
</dbReference>
<reference evidence="5 6" key="1">
    <citation type="submission" date="2021-03" db="EMBL/GenBank/DDBJ databases">
        <title>Whole genome sequence of Metabacillus bambusae BG109.</title>
        <authorList>
            <person name="Jeong J.W."/>
        </authorList>
    </citation>
    <scope>NUCLEOTIDE SEQUENCE [LARGE SCALE GENOMIC DNA]</scope>
    <source>
        <strain evidence="5 6">BG109</strain>
    </source>
</reference>
<keyword evidence="2" id="KW-0238">DNA-binding</keyword>
<dbReference type="SUPFAM" id="SSF51215">
    <property type="entry name" value="Regulatory protein AraC"/>
    <property type="match status" value="1"/>
</dbReference>
<dbReference type="InterPro" id="IPR003313">
    <property type="entry name" value="AraC-bd"/>
</dbReference>
<dbReference type="InterPro" id="IPR009057">
    <property type="entry name" value="Homeodomain-like_sf"/>
</dbReference>
<dbReference type="PANTHER" id="PTHR43280">
    <property type="entry name" value="ARAC-FAMILY TRANSCRIPTIONAL REGULATOR"/>
    <property type="match status" value="1"/>
</dbReference>
<organism evidence="5 6">
    <name type="scientific">Metabacillus bambusae</name>
    <dbReference type="NCBI Taxonomy" id="2795218"/>
    <lineage>
        <taxon>Bacteria</taxon>
        <taxon>Bacillati</taxon>
        <taxon>Bacillota</taxon>
        <taxon>Bacilli</taxon>
        <taxon>Bacillales</taxon>
        <taxon>Bacillaceae</taxon>
        <taxon>Metabacillus</taxon>
    </lineage>
</organism>
<evidence type="ECO:0000256" key="2">
    <source>
        <dbReference type="ARBA" id="ARBA00023125"/>
    </source>
</evidence>
<protein>
    <submittedName>
        <fullName evidence="5">AraC family transcriptional regulator</fullName>
    </submittedName>
</protein>
<dbReference type="PROSITE" id="PS01124">
    <property type="entry name" value="HTH_ARAC_FAMILY_2"/>
    <property type="match status" value="1"/>
</dbReference>
<dbReference type="SMART" id="SM00342">
    <property type="entry name" value="HTH_ARAC"/>
    <property type="match status" value="1"/>
</dbReference>